<reference evidence="4" key="1">
    <citation type="submission" date="2021-06" db="EMBL/GenBank/DDBJ databases">
        <authorList>
            <person name="Kallberg Y."/>
            <person name="Tangrot J."/>
            <person name="Rosling A."/>
        </authorList>
    </citation>
    <scope>NUCLEOTIDE SEQUENCE</scope>
    <source>
        <strain evidence="4">MT106</strain>
    </source>
</reference>
<protein>
    <submittedName>
        <fullName evidence="4">12021_t:CDS:1</fullName>
    </submittedName>
</protein>
<comment type="caution">
    <text evidence="4">The sequence shown here is derived from an EMBL/GenBank/DDBJ whole genome shotgun (WGS) entry which is preliminary data.</text>
</comment>
<keyword evidence="5" id="KW-1185">Reference proteome</keyword>
<dbReference type="Gene3D" id="3.30.420.510">
    <property type="match status" value="1"/>
</dbReference>
<evidence type="ECO:0000256" key="2">
    <source>
        <dbReference type="ARBA" id="ARBA00022840"/>
    </source>
</evidence>
<dbReference type="OrthoDB" id="498611at2759"/>
<gene>
    <name evidence="4" type="ORF">AGERDE_LOCUS10031</name>
</gene>
<dbReference type="GO" id="GO:0015937">
    <property type="term" value="P:coenzyme A biosynthetic process"/>
    <property type="evidence" value="ECO:0007669"/>
    <property type="project" value="UniProtKB-KW"/>
</dbReference>
<dbReference type="Gene3D" id="3.30.420.40">
    <property type="match status" value="1"/>
</dbReference>
<dbReference type="AlphaFoldDB" id="A0A9N9GMX0"/>
<dbReference type="Gene3D" id="6.10.10.60">
    <property type="match status" value="1"/>
</dbReference>
<evidence type="ECO:0000313" key="5">
    <source>
        <dbReference type="Proteomes" id="UP000789831"/>
    </source>
</evidence>
<dbReference type="GO" id="GO:0005829">
    <property type="term" value="C:cytosol"/>
    <property type="evidence" value="ECO:0007669"/>
    <property type="project" value="TreeGrafter"/>
</dbReference>
<accession>A0A9N9GMX0</accession>
<dbReference type="GO" id="GO:0005634">
    <property type="term" value="C:nucleus"/>
    <property type="evidence" value="ECO:0007669"/>
    <property type="project" value="TreeGrafter"/>
</dbReference>
<name>A0A9N9GMX0_9GLOM</name>
<dbReference type="Pfam" id="PF03630">
    <property type="entry name" value="Fumble"/>
    <property type="match status" value="2"/>
</dbReference>
<evidence type="ECO:0000256" key="1">
    <source>
        <dbReference type="ARBA" id="ARBA00022741"/>
    </source>
</evidence>
<dbReference type="EMBL" id="CAJVPL010002812">
    <property type="protein sequence ID" value="CAG8620284.1"/>
    <property type="molecule type" value="Genomic_DNA"/>
</dbReference>
<organism evidence="4 5">
    <name type="scientific">Ambispora gerdemannii</name>
    <dbReference type="NCBI Taxonomy" id="144530"/>
    <lineage>
        <taxon>Eukaryota</taxon>
        <taxon>Fungi</taxon>
        <taxon>Fungi incertae sedis</taxon>
        <taxon>Mucoromycota</taxon>
        <taxon>Glomeromycotina</taxon>
        <taxon>Glomeromycetes</taxon>
        <taxon>Archaeosporales</taxon>
        <taxon>Ambisporaceae</taxon>
        <taxon>Ambispora</taxon>
    </lineage>
</organism>
<dbReference type="InterPro" id="IPR004567">
    <property type="entry name" value="Type_II_PanK"/>
</dbReference>
<dbReference type="SUPFAM" id="SSF53067">
    <property type="entry name" value="Actin-like ATPase domain"/>
    <property type="match status" value="2"/>
</dbReference>
<dbReference type="Proteomes" id="UP000789831">
    <property type="component" value="Unassembled WGS sequence"/>
</dbReference>
<evidence type="ECO:0000256" key="3">
    <source>
        <dbReference type="ARBA" id="ARBA00022993"/>
    </source>
</evidence>
<dbReference type="InterPro" id="IPR043129">
    <property type="entry name" value="ATPase_NBD"/>
</dbReference>
<keyword evidence="2" id="KW-0067">ATP-binding</keyword>
<evidence type="ECO:0000313" key="4">
    <source>
        <dbReference type="EMBL" id="CAG8620284.1"/>
    </source>
</evidence>
<dbReference type="GO" id="GO:0004594">
    <property type="term" value="F:pantothenate kinase activity"/>
    <property type="evidence" value="ECO:0007669"/>
    <property type="project" value="TreeGrafter"/>
</dbReference>
<keyword evidence="3" id="KW-0173">Coenzyme A biosynthesis</keyword>
<keyword evidence="1" id="KW-0547">Nucleotide-binding</keyword>
<dbReference type="PANTHER" id="PTHR12280:SF20">
    <property type="entry name" value="4'-PHOSPHOPANTETHEINE PHOSPHATASE"/>
    <property type="match status" value="1"/>
</dbReference>
<sequence length="344" mass="38047">METTKEDLSIVSSQNKEEMKTTKEELSIVSFHNEEEIFSPQKLDVKLPNQTEYLSQIVWYLYYHEIINFPKIGGSLAKLVYFSVNSNSSSSNEEKGGQLNFKKFDAGNIDECIEFVENLVAEIRSRNDNNKVLVKATGGGAHKYCEKFNNLEGIRKLVNIGSGVSILKVSGPDQSERISGSSLGGGTYRGLISLLTGAKSFDEMLELSKNGDNTNVDLTVGDIYGGAYTKRSLKSSVIASSMAKVFRENVPQDLNHVRKEDIANSLLLMFSNNIGQIAYLNAQVHGLKRLYFGGQPIIMNALSNAIKFWSQGTMKALFLRRGGYLGAVGAFVDGSDHQYCEFIL</sequence>
<proteinExistence type="predicted"/>
<dbReference type="GO" id="GO:0005524">
    <property type="term" value="F:ATP binding"/>
    <property type="evidence" value="ECO:0007669"/>
    <property type="project" value="UniProtKB-KW"/>
</dbReference>
<dbReference type="PANTHER" id="PTHR12280">
    <property type="entry name" value="PANTOTHENATE KINASE"/>
    <property type="match status" value="1"/>
</dbReference>